<feature type="transmembrane region" description="Helical" evidence="6">
    <location>
        <begin position="95"/>
        <end position="116"/>
    </location>
</feature>
<evidence type="ECO:0000259" key="7">
    <source>
        <dbReference type="PROSITE" id="PS50850"/>
    </source>
</evidence>
<evidence type="ECO:0000256" key="6">
    <source>
        <dbReference type="SAM" id="Phobius"/>
    </source>
</evidence>
<accession>A0A933NUZ7</accession>
<organism evidence="8 9">
    <name type="scientific">Devosia nanyangense</name>
    <dbReference type="NCBI Taxonomy" id="1228055"/>
    <lineage>
        <taxon>Bacteria</taxon>
        <taxon>Pseudomonadati</taxon>
        <taxon>Pseudomonadota</taxon>
        <taxon>Alphaproteobacteria</taxon>
        <taxon>Hyphomicrobiales</taxon>
        <taxon>Devosiaceae</taxon>
        <taxon>Devosia</taxon>
    </lineage>
</organism>
<dbReference type="Proteomes" id="UP000782610">
    <property type="component" value="Unassembled WGS sequence"/>
</dbReference>
<name>A0A933NUZ7_9HYPH</name>
<evidence type="ECO:0000313" key="8">
    <source>
        <dbReference type="EMBL" id="MBI4920329.1"/>
    </source>
</evidence>
<comment type="caution">
    <text evidence="8">The sequence shown here is derived from an EMBL/GenBank/DDBJ whole genome shotgun (WGS) entry which is preliminary data.</text>
</comment>
<feature type="transmembrane region" description="Helical" evidence="6">
    <location>
        <begin position="325"/>
        <end position="345"/>
    </location>
</feature>
<feature type="transmembrane region" description="Helical" evidence="6">
    <location>
        <begin position="33"/>
        <end position="57"/>
    </location>
</feature>
<proteinExistence type="predicted"/>
<gene>
    <name evidence="8" type="ORF">HY834_01145</name>
</gene>
<feature type="transmembrane region" description="Helical" evidence="6">
    <location>
        <begin position="238"/>
        <end position="257"/>
    </location>
</feature>
<dbReference type="InterPro" id="IPR050189">
    <property type="entry name" value="MFS_Efflux_Transporters"/>
</dbReference>
<reference evidence="8" key="1">
    <citation type="submission" date="2020-07" db="EMBL/GenBank/DDBJ databases">
        <title>Huge and variable diversity of episymbiotic CPR bacteria and DPANN archaea in groundwater ecosystems.</title>
        <authorList>
            <person name="He C.Y."/>
            <person name="Keren R."/>
            <person name="Whittaker M."/>
            <person name="Farag I.F."/>
            <person name="Doudna J."/>
            <person name="Cate J.H.D."/>
            <person name="Banfield J.F."/>
        </authorList>
    </citation>
    <scope>NUCLEOTIDE SEQUENCE</scope>
    <source>
        <strain evidence="8">NC_groundwater_1586_Pr3_B-0.1um_66_15</strain>
    </source>
</reference>
<keyword evidence="2" id="KW-1003">Cell membrane</keyword>
<feature type="transmembrane region" description="Helical" evidence="6">
    <location>
        <begin position="69"/>
        <end position="89"/>
    </location>
</feature>
<dbReference type="SUPFAM" id="SSF103473">
    <property type="entry name" value="MFS general substrate transporter"/>
    <property type="match status" value="1"/>
</dbReference>
<evidence type="ECO:0000256" key="3">
    <source>
        <dbReference type="ARBA" id="ARBA00022692"/>
    </source>
</evidence>
<evidence type="ECO:0000256" key="1">
    <source>
        <dbReference type="ARBA" id="ARBA00004651"/>
    </source>
</evidence>
<keyword evidence="4 6" id="KW-1133">Transmembrane helix</keyword>
<evidence type="ECO:0000256" key="5">
    <source>
        <dbReference type="ARBA" id="ARBA00023136"/>
    </source>
</evidence>
<keyword evidence="5 6" id="KW-0472">Membrane</keyword>
<feature type="transmembrane region" description="Helical" evidence="6">
    <location>
        <begin position="293"/>
        <end position="313"/>
    </location>
</feature>
<feature type="transmembrane region" description="Helical" evidence="6">
    <location>
        <begin position="357"/>
        <end position="378"/>
    </location>
</feature>
<dbReference type="Pfam" id="PF07690">
    <property type="entry name" value="MFS_1"/>
    <property type="match status" value="1"/>
</dbReference>
<comment type="subcellular location">
    <subcellularLocation>
        <location evidence="1">Cell membrane</location>
        <topology evidence="1">Multi-pass membrane protein</topology>
    </subcellularLocation>
</comment>
<dbReference type="PROSITE" id="PS50850">
    <property type="entry name" value="MFS"/>
    <property type="match status" value="1"/>
</dbReference>
<keyword evidence="3 6" id="KW-0812">Transmembrane</keyword>
<evidence type="ECO:0000313" key="9">
    <source>
        <dbReference type="Proteomes" id="UP000782610"/>
    </source>
</evidence>
<dbReference type="InterPro" id="IPR036259">
    <property type="entry name" value="MFS_trans_sf"/>
</dbReference>
<feature type="transmembrane region" description="Helical" evidence="6">
    <location>
        <begin position="128"/>
        <end position="146"/>
    </location>
</feature>
<dbReference type="GO" id="GO:0005886">
    <property type="term" value="C:plasma membrane"/>
    <property type="evidence" value="ECO:0007669"/>
    <property type="project" value="UniProtKB-SubCell"/>
</dbReference>
<dbReference type="CDD" id="cd17324">
    <property type="entry name" value="MFS_NepI_like"/>
    <property type="match status" value="1"/>
</dbReference>
<evidence type="ECO:0000256" key="4">
    <source>
        <dbReference type="ARBA" id="ARBA00022989"/>
    </source>
</evidence>
<sequence>MTIALLALFAAAFAIGTSEFVIAGILPAVSSDLGISIPTAGFLVSFYALGVAVGGPVLATFTGRFPRKLLLLIYVAIFLVGYVLCALAPSYPVLLVLRVLIALIHGAYFGTAMVTATSIVAENKRGTAVALILSGLTVANIIGVPLGTAIGNAFGWRMTFWAVAALGAVSFALIALLVPADRAHDAHQGNILAGIKALAREPVLTSLAVIILQTIGQFALFTYIAPLLTGVSGIGLDAVPWLLLLFGIGSTLGVLLGGRLADWKLMPSLVGILALQIVIYLMMALFAGHPVVMGALVLVWGATAFAFGSPVQTRILNNTRDAPMLAANLIPSAFNIAIAGGAWLGGTLIDAGASYAILPWVGVAGAVLATATALASALRERRPAA</sequence>
<dbReference type="EMBL" id="JACRAF010000004">
    <property type="protein sequence ID" value="MBI4920329.1"/>
    <property type="molecule type" value="Genomic_DNA"/>
</dbReference>
<dbReference type="Gene3D" id="1.20.1250.20">
    <property type="entry name" value="MFS general substrate transporter like domains"/>
    <property type="match status" value="1"/>
</dbReference>
<dbReference type="PANTHER" id="PTHR43124:SF8">
    <property type="entry name" value="INNER MEMBRANE TRANSPORT PROTEIN YDHP"/>
    <property type="match status" value="1"/>
</dbReference>
<feature type="transmembrane region" description="Helical" evidence="6">
    <location>
        <begin position="158"/>
        <end position="178"/>
    </location>
</feature>
<dbReference type="InterPro" id="IPR011701">
    <property type="entry name" value="MFS"/>
</dbReference>
<feature type="transmembrane region" description="Helical" evidence="6">
    <location>
        <begin position="269"/>
        <end position="287"/>
    </location>
</feature>
<feature type="transmembrane region" description="Helical" evidence="6">
    <location>
        <begin position="203"/>
        <end position="226"/>
    </location>
</feature>
<feature type="domain" description="Major facilitator superfamily (MFS) profile" evidence="7">
    <location>
        <begin position="4"/>
        <end position="382"/>
    </location>
</feature>
<dbReference type="GO" id="GO:0022857">
    <property type="term" value="F:transmembrane transporter activity"/>
    <property type="evidence" value="ECO:0007669"/>
    <property type="project" value="InterPro"/>
</dbReference>
<dbReference type="AlphaFoldDB" id="A0A933NUZ7"/>
<evidence type="ECO:0000256" key="2">
    <source>
        <dbReference type="ARBA" id="ARBA00022475"/>
    </source>
</evidence>
<dbReference type="InterPro" id="IPR020846">
    <property type="entry name" value="MFS_dom"/>
</dbReference>
<protein>
    <submittedName>
        <fullName evidence="8">MFS transporter</fullName>
    </submittedName>
</protein>
<dbReference type="PANTHER" id="PTHR43124">
    <property type="entry name" value="PURINE EFFLUX PUMP PBUE"/>
    <property type="match status" value="1"/>
</dbReference>